<dbReference type="Pfam" id="PF07883">
    <property type="entry name" value="Cupin_2"/>
    <property type="match status" value="1"/>
</dbReference>
<dbReference type="InterPro" id="IPR013096">
    <property type="entry name" value="Cupin_2"/>
</dbReference>
<gene>
    <name evidence="2" type="ORF">JO379_004093</name>
</gene>
<organism evidence="2 3">
    <name type="scientific">Streptomyces syringium</name>
    <dbReference type="NCBI Taxonomy" id="76729"/>
    <lineage>
        <taxon>Bacteria</taxon>
        <taxon>Bacillati</taxon>
        <taxon>Actinomycetota</taxon>
        <taxon>Actinomycetes</taxon>
        <taxon>Kitasatosporales</taxon>
        <taxon>Streptomycetaceae</taxon>
        <taxon>Streptomyces</taxon>
    </lineage>
</organism>
<keyword evidence="3" id="KW-1185">Reference proteome</keyword>
<name>A0ABS4Y758_9ACTN</name>
<dbReference type="EMBL" id="JAGIOH010000001">
    <property type="protein sequence ID" value="MBP2404624.1"/>
    <property type="molecule type" value="Genomic_DNA"/>
</dbReference>
<comment type="caution">
    <text evidence="2">The sequence shown here is derived from an EMBL/GenBank/DDBJ whole genome shotgun (WGS) entry which is preliminary data.</text>
</comment>
<evidence type="ECO:0000259" key="1">
    <source>
        <dbReference type="Pfam" id="PF07883"/>
    </source>
</evidence>
<dbReference type="Gene3D" id="2.60.120.10">
    <property type="entry name" value="Jelly Rolls"/>
    <property type="match status" value="1"/>
</dbReference>
<dbReference type="InterPro" id="IPR011051">
    <property type="entry name" value="RmlC_Cupin_sf"/>
</dbReference>
<dbReference type="Proteomes" id="UP001519291">
    <property type="component" value="Unassembled WGS sequence"/>
</dbReference>
<evidence type="ECO:0000313" key="2">
    <source>
        <dbReference type="EMBL" id="MBP2404624.1"/>
    </source>
</evidence>
<sequence>METINVRNVAAGLPRAWSSRILGQAGGACVKVLRMDDGGLEEEAHDTAEALFVLDGCLELAVEGVPVAVRAGELYVVPPNTSHAVRRGSHGVLVVIERGRAG</sequence>
<protein>
    <submittedName>
        <fullName evidence="2">Mannose-6-phosphate isomerase-like protein (Cupin superfamily)</fullName>
    </submittedName>
</protein>
<dbReference type="GeneID" id="91570968"/>
<proteinExistence type="predicted"/>
<dbReference type="RefSeq" id="WP_209516301.1">
    <property type="nucleotide sequence ID" value="NZ_JAGIOH010000001.1"/>
</dbReference>
<dbReference type="SUPFAM" id="SSF51182">
    <property type="entry name" value="RmlC-like cupins"/>
    <property type="match status" value="1"/>
</dbReference>
<reference evidence="2 3" key="1">
    <citation type="submission" date="2021-03" db="EMBL/GenBank/DDBJ databases">
        <title>Sequencing the genomes of 1000 actinobacteria strains.</title>
        <authorList>
            <person name="Klenk H.-P."/>
        </authorList>
    </citation>
    <scope>NUCLEOTIDE SEQUENCE [LARGE SCALE GENOMIC DNA]</scope>
    <source>
        <strain evidence="2 3">DSM 41480</strain>
    </source>
</reference>
<evidence type="ECO:0000313" key="3">
    <source>
        <dbReference type="Proteomes" id="UP001519291"/>
    </source>
</evidence>
<dbReference type="InterPro" id="IPR014710">
    <property type="entry name" value="RmlC-like_jellyroll"/>
</dbReference>
<accession>A0ABS4Y758</accession>
<feature type="domain" description="Cupin type-2" evidence="1">
    <location>
        <begin position="41"/>
        <end position="95"/>
    </location>
</feature>